<dbReference type="GO" id="GO:0016747">
    <property type="term" value="F:acyltransferase activity, transferring groups other than amino-acyl groups"/>
    <property type="evidence" value="ECO:0007669"/>
    <property type="project" value="InterPro"/>
</dbReference>
<dbReference type="SUPFAM" id="SSF55729">
    <property type="entry name" value="Acyl-CoA N-acyltransferases (Nat)"/>
    <property type="match status" value="1"/>
</dbReference>
<dbReference type="EMBL" id="BSFH01000067">
    <property type="protein sequence ID" value="GLK65202.1"/>
    <property type="molecule type" value="Genomic_DNA"/>
</dbReference>
<evidence type="ECO:0000256" key="2">
    <source>
        <dbReference type="ARBA" id="ARBA00023315"/>
    </source>
</evidence>
<dbReference type="PROSITE" id="PS51186">
    <property type="entry name" value="GNAT"/>
    <property type="match status" value="1"/>
</dbReference>
<keyword evidence="2" id="KW-0012">Acyltransferase</keyword>
<dbReference type="AlphaFoldDB" id="A0AAD3P0A4"/>
<evidence type="ECO:0000313" key="5">
    <source>
        <dbReference type="Proteomes" id="UP001143349"/>
    </source>
</evidence>
<gene>
    <name evidence="4" type="ORF">GCM10017635_26760</name>
</gene>
<reference evidence="4" key="2">
    <citation type="submission" date="2023-01" db="EMBL/GenBank/DDBJ databases">
        <authorList>
            <person name="Sun Q."/>
            <person name="Evtushenko L."/>
        </authorList>
    </citation>
    <scope>NUCLEOTIDE SEQUENCE</scope>
    <source>
        <strain evidence="4">VKM B-2222</strain>
    </source>
</reference>
<evidence type="ECO:0000256" key="1">
    <source>
        <dbReference type="ARBA" id="ARBA00022679"/>
    </source>
</evidence>
<dbReference type="CDD" id="cd04301">
    <property type="entry name" value="NAT_SF"/>
    <property type="match status" value="1"/>
</dbReference>
<accession>A0AAD3P0A4</accession>
<dbReference type="Pfam" id="PF00583">
    <property type="entry name" value="Acetyltransf_1"/>
    <property type="match status" value="1"/>
</dbReference>
<dbReference type="Proteomes" id="UP001143349">
    <property type="component" value="Unassembled WGS sequence"/>
</dbReference>
<evidence type="ECO:0000259" key="3">
    <source>
        <dbReference type="PROSITE" id="PS51186"/>
    </source>
</evidence>
<dbReference type="RefSeq" id="WP_085503229.1">
    <property type="nucleotide sequence ID" value="NZ_BSFH01000067.1"/>
</dbReference>
<sequence length="161" mass="17499">MNLVVRAARDEDADQMAAILNEIVSIGGLTSREGPFDGGRIRREFISPPRGISCFVAAAGSDVKGFQSLEWSDPDWPGEDRLPADWAFISTYVQSGHRRLGIGKALFGRTIAAADAAGVCFIDASIRLENAGALAFYDSLGFEDYRRIANTVSKRFAPGRR</sequence>
<dbReference type="Gene3D" id="3.40.630.30">
    <property type="match status" value="1"/>
</dbReference>
<dbReference type="InterPro" id="IPR050832">
    <property type="entry name" value="Bact_Acetyltransf"/>
</dbReference>
<evidence type="ECO:0000313" key="4">
    <source>
        <dbReference type="EMBL" id="GLK65202.1"/>
    </source>
</evidence>
<organism evidence="4 5">
    <name type="scientific">Paracoccus kondratievae</name>
    <dbReference type="NCBI Taxonomy" id="135740"/>
    <lineage>
        <taxon>Bacteria</taxon>
        <taxon>Pseudomonadati</taxon>
        <taxon>Pseudomonadota</taxon>
        <taxon>Alphaproteobacteria</taxon>
        <taxon>Rhodobacterales</taxon>
        <taxon>Paracoccaceae</taxon>
        <taxon>Paracoccus</taxon>
    </lineage>
</organism>
<dbReference type="InterPro" id="IPR016181">
    <property type="entry name" value="Acyl_CoA_acyltransferase"/>
</dbReference>
<keyword evidence="5" id="KW-1185">Reference proteome</keyword>
<reference evidence="4" key="1">
    <citation type="journal article" date="2014" name="Int. J. Syst. Evol. Microbiol.">
        <title>Complete genome sequence of Corynebacterium casei LMG S-19264T (=DSM 44701T), isolated from a smear-ripened cheese.</title>
        <authorList>
            <consortium name="US DOE Joint Genome Institute (JGI-PGF)"/>
            <person name="Walter F."/>
            <person name="Albersmeier A."/>
            <person name="Kalinowski J."/>
            <person name="Ruckert C."/>
        </authorList>
    </citation>
    <scope>NUCLEOTIDE SEQUENCE</scope>
    <source>
        <strain evidence="4">VKM B-2222</strain>
    </source>
</reference>
<name>A0AAD3P0A4_9RHOB</name>
<dbReference type="PANTHER" id="PTHR43877">
    <property type="entry name" value="AMINOALKYLPHOSPHONATE N-ACETYLTRANSFERASE-RELATED-RELATED"/>
    <property type="match status" value="1"/>
</dbReference>
<keyword evidence="1" id="KW-0808">Transferase</keyword>
<protein>
    <recommendedName>
        <fullName evidence="3">N-acetyltransferase domain-containing protein</fullName>
    </recommendedName>
</protein>
<proteinExistence type="predicted"/>
<comment type="caution">
    <text evidence="4">The sequence shown here is derived from an EMBL/GenBank/DDBJ whole genome shotgun (WGS) entry which is preliminary data.</text>
</comment>
<dbReference type="InterPro" id="IPR000182">
    <property type="entry name" value="GNAT_dom"/>
</dbReference>
<feature type="domain" description="N-acetyltransferase" evidence="3">
    <location>
        <begin position="3"/>
        <end position="161"/>
    </location>
</feature>